<dbReference type="EMBL" id="AP022873">
    <property type="protein sequence ID" value="BCB96934.1"/>
    <property type="molecule type" value="Genomic_DNA"/>
</dbReference>
<accession>A0A7G1H298</accession>
<name>A0A7G1H298_9BACT</name>
<dbReference type="SUPFAM" id="SSF58113">
    <property type="entry name" value="Apolipoprotein A-I"/>
    <property type="match status" value="1"/>
</dbReference>
<keyword evidence="2" id="KW-0812">Transmembrane</keyword>
<dbReference type="RefSeq" id="WP_203472091.1">
    <property type="nucleotide sequence ID" value="NZ_AP022873.1"/>
</dbReference>
<dbReference type="Gene3D" id="1.20.120.20">
    <property type="entry name" value="Apolipoprotein"/>
    <property type="match status" value="1"/>
</dbReference>
<dbReference type="KEGG" id="dtp:JZK55_18560"/>
<evidence type="ECO:0008006" key="5">
    <source>
        <dbReference type="Google" id="ProtNLM"/>
    </source>
</evidence>
<keyword evidence="2" id="KW-1133">Transmembrane helix</keyword>
<organism evidence="3 4">
    <name type="scientific">Dissulfurispira thermophila</name>
    <dbReference type="NCBI Taxonomy" id="2715679"/>
    <lineage>
        <taxon>Bacteria</taxon>
        <taxon>Pseudomonadati</taxon>
        <taxon>Nitrospirota</taxon>
        <taxon>Thermodesulfovibrionia</taxon>
        <taxon>Thermodesulfovibrionales</taxon>
        <taxon>Dissulfurispiraceae</taxon>
        <taxon>Dissulfurispira</taxon>
    </lineage>
</organism>
<protein>
    <recommendedName>
        <fullName evidence="5">DUF1640 domain-containing protein</fullName>
    </recommendedName>
</protein>
<keyword evidence="4" id="KW-1185">Reference proteome</keyword>
<dbReference type="Proteomes" id="UP000516360">
    <property type="component" value="Chromosome"/>
</dbReference>
<dbReference type="AlphaFoldDB" id="A0A7G1H298"/>
<evidence type="ECO:0000313" key="4">
    <source>
        <dbReference type="Proteomes" id="UP000516360"/>
    </source>
</evidence>
<feature type="transmembrane region" description="Helical" evidence="2">
    <location>
        <begin position="115"/>
        <end position="135"/>
    </location>
</feature>
<proteinExistence type="predicted"/>
<evidence type="ECO:0000313" key="3">
    <source>
        <dbReference type="EMBL" id="BCB96934.1"/>
    </source>
</evidence>
<keyword evidence="2" id="KW-0472">Membrane</keyword>
<reference evidence="3 4" key="1">
    <citation type="submission" date="2020-03" db="EMBL/GenBank/DDBJ databases">
        <title>Complete genome sequences of two sulfur-disproportionating bacterial strains T55J and Mzg5.</title>
        <authorList>
            <person name="Umezawa K."/>
            <person name="Kojima H."/>
            <person name="Kato Y."/>
            <person name="Fukui M."/>
        </authorList>
    </citation>
    <scope>NUCLEOTIDE SEQUENCE [LARGE SCALE GENOMIC DNA]</scope>
    <source>
        <strain evidence="3 4">T55J</strain>
    </source>
</reference>
<feature type="coiled-coil region" evidence="1">
    <location>
        <begin position="3"/>
        <end position="110"/>
    </location>
</feature>
<sequence length="137" mass="16371">MPTLELEERVARLEGRIDEHLNIGAKFFESISVKLTLLEDKGDRNKEDLEQKIDRTNEKLEKKIDNFREELNQKIDKVNESLNQKIDKNREELNQRIDKLEMAIDLMRKEIYTNFRWIVGIQITTWITVLLAILFNK</sequence>
<evidence type="ECO:0000256" key="2">
    <source>
        <dbReference type="SAM" id="Phobius"/>
    </source>
</evidence>
<gene>
    <name evidence="3" type="ORF">JZK55_18560</name>
</gene>
<evidence type="ECO:0000256" key="1">
    <source>
        <dbReference type="SAM" id="Coils"/>
    </source>
</evidence>
<keyword evidence="1" id="KW-0175">Coiled coil</keyword>